<reference evidence="1 2" key="1">
    <citation type="submission" date="2024-08" db="EMBL/GenBank/DDBJ databases">
        <title>Insights into the chromosomal genome structure of Flemingia macrophylla.</title>
        <authorList>
            <person name="Ding Y."/>
            <person name="Zhao Y."/>
            <person name="Bi W."/>
            <person name="Wu M."/>
            <person name="Zhao G."/>
            <person name="Gong Y."/>
            <person name="Li W."/>
            <person name="Zhang P."/>
        </authorList>
    </citation>
    <scope>NUCLEOTIDE SEQUENCE [LARGE SCALE GENOMIC DNA]</scope>
    <source>
        <strain evidence="1">DYQJB</strain>
        <tissue evidence="1">Leaf</tissue>
    </source>
</reference>
<comment type="caution">
    <text evidence="1">The sequence shown here is derived from an EMBL/GenBank/DDBJ whole genome shotgun (WGS) entry which is preliminary data.</text>
</comment>
<evidence type="ECO:0000313" key="2">
    <source>
        <dbReference type="Proteomes" id="UP001603857"/>
    </source>
</evidence>
<sequence length="73" mass="8345">MEEARMCTGRMVGTIEERAIRWPGWANIIGFEKVAVTVNFQASPFVEQRKISVKSGHKLYIFCQRPATLKESD</sequence>
<proteinExistence type="predicted"/>
<protein>
    <submittedName>
        <fullName evidence="1">Uncharacterized protein</fullName>
    </submittedName>
</protein>
<name>A0ABD1MW55_9FABA</name>
<accession>A0ABD1MW55</accession>
<gene>
    <name evidence="1" type="ORF">Fmac_007826</name>
</gene>
<dbReference type="EMBL" id="JBGMDY010000003">
    <property type="protein sequence ID" value="KAL2339886.1"/>
    <property type="molecule type" value="Genomic_DNA"/>
</dbReference>
<evidence type="ECO:0000313" key="1">
    <source>
        <dbReference type="EMBL" id="KAL2339886.1"/>
    </source>
</evidence>
<keyword evidence="2" id="KW-1185">Reference proteome</keyword>
<dbReference type="Proteomes" id="UP001603857">
    <property type="component" value="Unassembled WGS sequence"/>
</dbReference>
<organism evidence="1 2">
    <name type="scientific">Flemingia macrophylla</name>
    <dbReference type="NCBI Taxonomy" id="520843"/>
    <lineage>
        <taxon>Eukaryota</taxon>
        <taxon>Viridiplantae</taxon>
        <taxon>Streptophyta</taxon>
        <taxon>Embryophyta</taxon>
        <taxon>Tracheophyta</taxon>
        <taxon>Spermatophyta</taxon>
        <taxon>Magnoliopsida</taxon>
        <taxon>eudicotyledons</taxon>
        <taxon>Gunneridae</taxon>
        <taxon>Pentapetalae</taxon>
        <taxon>rosids</taxon>
        <taxon>fabids</taxon>
        <taxon>Fabales</taxon>
        <taxon>Fabaceae</taxon>
        <taxon>Papilionoideae</taxon>
        <taxon>50 kb inversion clade</taxon>
        <taxon>NPAAA clade</taxon>
        <taxon>indigoferoid/millettioid clade</taxon>
        <taxon>Phaseoleae</taxon>
        <taxon>Flemingia</taxon>
    </lineage>
</organism>
<dbReference type="AlphaFoldDB" id="A0ABD1MW55"/>